<accession>A0A812PUN0</accession>
<gene>
    <name evidence="2" type="ORF">SNEC2469_LOCUS9311</name>
</gene>
<keyword evidence="3" id="KW-1185">Reference proteome</keyword>
<evidence type="ECO:0000313" key="2">
    <source>
        <dbReference type="EMBL" id="CAE7356020.1"/>
    </source>
</evidence>
<comment type="caution">
    <text evidence="2">The sequence shown here is derived from an EMBL/GenBank/DDBJ whole genome shotgun (WGS) entry which is preliminary data.</text>
</comment>
<name>A0A812PUN0_9DINO</name>
<dbReference type="Proteomes" id="UP000601435">
    <property type="component" value="Unassembled WGS sequence"/>
</dbReference>
<organism evidence="2 3">
    <name type="scientific">Symbiodinium necroappetens</name>
    <dbReference type="NCBI Taxonomy" id="1628268"/>
    <lineage>
        <taxon>Eukaryota</taxon>
        <taxon>Sar</taxon>
        <taxon>Alveolata</taxon>
        <taxon>Dinophyceae</taxon>
        <taxon>Suessiales</taxon>
        <taxon>Symbiodiniaceae</taxon>
        <taxon>Symbiodinium</taxon>
    </lineage>
</organism>
<evidence type="ECO:0000313" key="3">
    <source>
        <dbReference type="Proteomes" id="UP000601435"/>
    </source>
</evidence>
<dbReference type="EMBL" id="CAJNJA010015075">
    <property type="protein sequence ID" value="CAE7356020.1"/>
    <property type="molecule type" value="Genomic_DNA"/>
</dbReference>
<dbReference type="AlphaFoldDB" id="A0A812PUN0"/>
<reference evidence="2" key="1">
    <citation type="submission" date="2021-02" db="EMBL/GenBank/DDBJ databases">
        <authorList>
            <person name="Dougan E. K."/>
            <person name="Rhodes N."/>
            <person name="Thang M."/>
            <person name="Chan C."/>
        </authorList>
    </citation>
    <scope>NUCLEOTIDE SEQUENCE</scope>
</reference>
<protein>
    <submittedName>
        <fullName evidence="2">Uncharacterized protein</fullName>
    </submittedName>
</protein>
<feature type="region of interest" description="Disordered" evidence="1">
    <location>
        <begin position="263"/>
        <end position="297"/>
    </location>
</feature>
<feature type="compositionally biased region" description="Polar residues" evidence="1">
    <location>
        <begin position="589"/>
        <end position="605"/>
    </location>
</feature>
<evidence type="ECO:0000256" key="1">
    <source>
        <dbReference type="SAM" id="MobiDB-lite"/>
    </source>
</evidence>
<feature type="compositionally biased region" description="Basic and acidic residues" evidence="1">
    <location>
        <begin position="217"/>
        <end position="233"/>
    </location>
</feature>
<dbReference type="OrthoDB" id="436812at2759"/>
<feature type="non-terminal residue" evidence="2">
    <location>
        <position position="704"/>
    </location>
</feature>
<feature type="region of interest" description="Disordered" evidence="1">
    <location>
        <begin position="567"/>
        <end position="605"/>
    </location>
</feature>
<sequence>AMQAFLFDESESAGLSDDASCSLGLRALKDWLKFDFPSEAVASIVEEGTKPVVKQHILCTRTAMDQAMCLMHEARHLKSELFTSIAKAASTGQYMIDNIKKSYGTTDAIANKKIILTEKWVEAEKDRFRHEAEEKDNAAQVAMHSAAEHVLALFRRVPDSAWAPMFSEKLAHWTELEATQMEAIKVVQARMNAGMAPEAPQDLKERVRGSATPQKGDAAKDVHEPEVHDENDQLGRGISSDRQPDDSFDEQAFHAELAMLMKSPQPPKAEVEPKPAETGVNREQNTTAEKGGVPAQMNGVDRQQSATAEKGGVPAQTINGVDRQQNMTAEKGVPAQTINGVDRQQNMTAEKGCGISVSRNPDVKTGASIPVIPVPAQVPVASSVGAVVSALNRRESSKAESQQQPTDEATALLEAVRIARNVFWMLLPTAIAAKRKATTQYKGQERYFSKKQIREKHGKLQAESLVRNKKMLQEQQGDKYPNMPHWMEHPDFRGVEDEELFLMFDEFVVQNKAKDTKSTTFATGAQLDGDMTAQIMPAMMQSGTLNPGLSAPAVPLNLGQAVNPLDAAAKGGQNKGKGSGKGRDRSLRQAASNASNKKGATKATALTQANTKIRDASSKLVDAKCWEKIMNDKTGISKAMKDGYAADMGKHLADLQAATEQLQHATLTGPKDEATLNPLIATLDKVLEGYNTFVKQVKVVFELW</sequence>
<proteinExistence type="predicted"/>
<feature type="region of interest" description="Disordered" evidence="1">
    <location>
        <begin position="196"/>
        <end position="246"/>
    </location>
</feature>